<name>A0A6J1KH31_CUCMA</name>
<feature type="chain" id="PRO_5026651892" evidence="2">
    <location>
        <begin position="21"/>
        <end position="191"/>
    </location>
</feature>
<dbReference type="AlphaFoldDB" id="A0A6J1KH31"/>
<proteinExistence type="predicted"/>
<keyword evidence="2" id="KW-0732">Signal</keyword>
<evidence type="ECO:0000256" key="1">
    <source>
        <dbReference type="SAM" id="MobiDB-lite"/>
    </source>
</evidence>
<dbReference type="Proteomes" id="UP000504608">
    <property type="component" value="Unplaced"/>
</dbReference>
<keyword evidence="3" id="KW-1185">Reference proteome</keyword>
<feature type="region of interest" description="Disordered" evidence="1">
    <location>
        <begin position="54"/>
        <end position="78"/>
    </location>
</feature>
<feature type="signal peptide" evidence="2">
    <location>
        <begin position="1"/>
        <end position="20"/>
    </location>
</feature>
<organism evidence="3 4">
    <name type="scientific">Cucurbita maxima</name>
    <name type="common">Pumpkin</name>
    <name type="synonym">Winter squash</name>
    <dbReference type="NCBI Taxonomy" id="3661"/>
    <lineage>
        <taxon>Eukaryota</taxon>
        <taxon>Viridiplantae</taxon>
        <taxon>Streptophyta</taxon>
        <taxon>Embryophyta</taxon>
        <taxon>Tracheophyta</taxon>
        <taxon>Spermatophyta</taxon>
        <taxon>Magnoliopsida</taxon>
        <taxon>eudicotyledons</taxon>
        <taxon>Gunneridae</taxon>
        <taxon>Pentapetalae</taxon>
        <taxon>rosids</taxon>
        <taxon>fabids</taxon>
        <taxon>Cucurbitales</taxon>
        <taxon>Cucurbitaceae</taxon>
        <taxon>Cucurbiteae</taxon>
        <taxon>Cucurbita</taxon>
    </lineage>
</organism>
<protein>
    <submittedName>
        <fullName evidence="4">Uncharacterized protein LOC111494300 isoform X4</fullName>
    </submittedName>
</protein>
<accession>A0A6J1KH31</accession>
<evidence type="ECO:0000313" key="3">
    <source>
        <dbReference type="Proteomes" id="UP000504608"/>
    </source>
</evidence>
<evidence type="ECO:0000256" key="2">
    <source>
        <dbReference type="SAM" id="SignalP"/>
    </source>
</evidence>
<gene>
    <name evidence="4" type="primary">LOC111494300</name>
</gene>
<reference evidence="4" key="1">
    <citation type="submission" date="2025-08" db="UniProtKB">
        <authorList>
            <consortium name="RefSeq"/>
        </authorList>
    </citation>
    <scope>IDENTIFICATION</scope>
    <source>
        <tissue evidence="4">Young leaves</tissue>
    </source>
</reference>
<dbReference type="PANTHER" id="PTHR48407">
    <property type="entry name" value="CRANIOFACIAL DEVELOPMENT PROTEIN 1"/>
    <property type="match status" value="1"/>
</dbReference>
<dbReference type="PANTHER" id="PTHR48407:SF1">
    <property type="entry name" value="CRANIOFACIAL DEVELOPMENT PROTEIN 1"/>
    <property type="match status" value="1"/>
</dbReference>
<dbReference type="GeneID" id="111494300"/>
<evidence type="ECO:0000313" key="4">
    <source>
        <dbReference type="RefSeq" id="XP_022999975.1"/>
    </source>
</evidence>
<dbReference type="InterPro" id="IPR027124">
    <property type="entry name" value="Swc5/CFDP1/2"/>
</dbReference>
<sequence length="191" mass="21060">MRGLQLFLIFPFICQNLMESGKEGSVHMSSEGKPNDTEIKERVDAMWEQMNKGVSSKTLKALSTKPSPPVNKNSNKPSNNWISYLGMASKKIEPQEKDTSSEGSKVLQNSSDDAKVLAATALSAVRDSTSTISGRGKVEVDPSRSKNFEFRCYDFMGEGGFVGNVAWAGSKMYESPPRGYRPYKTIEQSGR</sequence>
<dbReference type="RefSeq" id="XP_022999975.1">
    <property type="nucleotide sequence ID" value="XM_023144207.1"/>
</dbReference>